<organism evidence="1 2">
    <name type="scientific">Penicillium chermesinum</name>
    <dbReference type="NCBI Taxonomy" id="63820"/>
    <lineage>
        <taxon>Eukaryota</taxon>
        <taxon>Fungi</taxon>
        <taxon>Dikarya</taxon>
        <taxon>Ascomycota</taxon>
        <taxon>Pezizomycotina</taxon>
        <taxon>Eurotiomycetes</taxon>
        <taxon>Eurotiomycetidae</taxon>
        <taxon>Eurotiales</taxon>
        <taxon>Aspergillaceae</taxon>
        <taxon>Penicillium</taxon>
    </lineage>
</organism>
<proteinExistence type="predicted"/>
<comment type="caution">
    <text evidence="1">The sequence shown here is derived from an EMBL/GenBank/DDBJ whole genome shotgun (WGS) entry which is preliminary data.</text>
</comment>
<dbReference type="Proteomes" id="UP001150941">
    <property type="component" value="Unassembled WGS sequence"/>
</dbReference>
<evidence type="ECO:0000313" key="1">
    <source>
        <dbReference type="EMBL" id="KAJ5223885.1"/>
    </source>
</evidence>
<accession>A0A9W9NPQ6</accession>
<gene>
    <name evidence="1" type="ORF">N7468_008427</name>
</gene>
<keyword evidence="2" id="KW-1185">Reference proteome</keyword>
<dbReference type="RefSeq" id="XP_058328068.1">
    <property type="nucleotide sequence ID" value="XM_058477723.1"/>
</dbReference>
<reference evidence="1" key="2">
    <citation type="journal article" date="2023" name="IMA Fungus">
        <title>Comparative genomic study of the Penicillium genus elucidates a diverse pangenome and 15 lateral gene transfer events.</title>
        <authorList>
            <person name="Petersen C."/>
            <person name="Sorensen T."/>
            <person name="Nielsen M.R."/>
            <person name="Sondergaard T.E."/>
            <person name="Sorensen J.L."/>
            <person name="Fitzpatrick D.A."/>
            <person name="Frisvad J.C."/>
            <person name="Nielsen K.L."/>
        </authorList>
    </citation>
    <scope>NUCLEOTIDE SEQUENCE</scope>
    <source>
        <strain evidence="1">IBT 19713</strain>
    </source>
</reference>
<reference evidence="1" key="1">
    <citation type="submission" date="2022-11" db="EMBL/GenBank/DDBJ databases">
        <authorList>
            <person name="Petersen C."/>
        </authorList>
    </citation>
    <scope>NUCLEOTIDE SEQUENCE</scope>
    <source>
        <strain evidence="1">IBT 19713</strain>
    </source>
</reference>
<sequence length="477" mass="53813">MAQTLPYLVWANAVELAMTDENVLHMIVLAERTGAFGRDARLHIRAAMTQAMQAQFSSVYAHFPNVVAVRTMAVVQNAPIRPMSAVDPYFNHGTANCLDCFRFLESYGIISVTGFYDRAGSYFRQANINGNVALQDYMIRQFPLSALFTDIGMDQDDNRQLVEAFVRRGETFIGRVNNWSNLITNRQLLRMAPWIGLNMARRLNARGVHLVHAHEVVSRGGSRDSWIWHELIITRNPQRIALFKLMHEDVAVPAGLGVNQTSEAGWDGGTWHPWATAIKFGDRPAALWFSRHANPLVLSDSTHIIRGAVAATAPAPTIYTPAPNTKFIGYAATLSITADNLHFLRQWVRAASQPLTLRFFRMTDLVKARLAYRITDMLEQIILNMSRQRSAISADATLTPRTKARRRKMIADIAVGMLIEIIGNLLRIEADGVVNNISNFREYREWLDSLKRSGIPEITTILRVLEQPRIETRSGRY</sequence>
<protein>
    <submittedName>
        <fullName evidence="1">Uncharacterized protein</fullName>
    </submittedName>
</protein>
<dbReference type="EMBL" id="JAPQKS010000006">
    <property type="protein sequence ID" value="KAJ5223885.1"/>
    <property type="molecule type" value="Genomic_DNA"/>
</dbReference>
<dbReference type="AlphaFoldDB" id="A0A9W9NPQ6"/>
<evidence type="ECO:0000313" key="2">
    <source>
        <dbReference type="Proteomes" id="UP001150941"/>
    </source>
</evidence>
<name>A0A9W9NPQ6_9EURO</name>
<dbReference type="GeneID" id="83205026"/>